<dbReference type="Gene3D" id="3.40.50.2000">
    <property type="entry name" value="Glycogen Phosphorylase B"/>
    <property type="match status" value="2"/>
</dbReference>
<reference evidence="2 3" key="1">
    <citation type="submission" date="2015-11" db="EMBL/GenBank/DDBJ databases">
        <title>Description and complete genome sequence of a novel strain predominating in hypersaline microbial mats and representing a new family of the Bacteriodetes phylum.</title>
        <authorList>
            <person name="Spring S."/>
            <person name="Bunk B."/>
            <person name="Sproer C."/>
            <person name="Klenk H.-P."/>
        </authorList>
    </citation>
    <scope>NUCLEOTIDE SEQUENCE [LARGE SCALE GENOMIC DNA]</scope>
    <source>
        <strain evidence="2 3">L21-Spi-D4</strain>
    </source>
</reference>
<proteinExistence type="predicted"/>
<dbReference type="GO" id="GO:0016757">
    <property type="term" value="F:glycosyltransferase activity"/>
    <property type="evidence" value="ECO:0007669"/>
    <property type="project" value="UniProtKB-ARBA"/>
</dbReference>
<protein>
    <recommendedName>
        <fullName evidence="1">Glycosyltransferase subfamily 4-like N-terminal domain-containing protein</fullName>
    </recommendedName>
</protein>
<dbReference type="Pfam" id="PF13439">
    <property type="entry name" value="Glyco_transf_4"/>
    <property type="match status" value="1"/>
</dbReference>
<dbReference type="AlphaFoldDB" id="A0A0S2HZZ6"/>
<feature type="domain" description="Glycosyltransferase subfamily 4-like N-terminal" evidence="1">
    <location>
        <begin position="131"/>
        <end position="238"/>
    </location>
</feature>
<evidence type="ECO:0000313" key="2">
    <source>
        <dbReference type="EMBL" id="ALO15595.1"/>
    </source>
</evidence>
<dbReference type="EMBL" id="CP013118">
    <property type="protein sequence ID" value="ALO15595.1"/>
    <property type="molecule type" value="Genomic_DNA"/>
</dbReference>
<evidence type="ECO:0000313" key="3">
    <source>
        <dbReference type="Proteomes" id="UP000064893"/>
    </source>
</evidence>
<dbReference type="STRING" id="1307839.L21SP5_01956"/>
<keyword evidence="3" id="KW-1185">Reference proteome</keyword>
<organism evidence="2 3">
    <name type="scientific">Salinivirga cyanobacteriivorans</name>
    <dbReference type="NCBI Taxonomy" id="1307839"/>
    <lineage>
        <taxon>Bacteria</taxon>
        <taxon>Pseudomonadati</taxon>
        <taxon>Bacteroidota</taxon>
        <taxon>Bacteroidia</taxon>
        <taxon>Bacteroidales</taxon>
        <taxon>Salinivirgaceae</taxon>
        <taxon>Salinivirga</taxon>
    </lineage>
</organism>
<dbReference type="KEGG" id="blq:L21SP5_01956"/>
<accession>A0A0S2HZZ6</accession>
<evidence type="ECO:0000259" key="1">
    <source>
        <dbReference type="Pfam" id="PF13439"/>
    </source>
</evidence>
<dbReference type="InterPro" id="IPR028098">
    <property type="entry name" value="Glyco_trans_4-like_N"/>
</dbReference>
<name>A0A0S2HZZ6_9BACT</name>
<dbReference type="SUPFAM" id="SSF53756">
    <property type="entry name" value="UDP-Glycosyltransferase/glycogen phosphorylase"/>
    <property type="match status" value="1"/>
</dbReference>
<sequence length="451" mass="52508">MLLNFLMVIFEPMKKVLILAYDFPPYVSVGGLRPYSWYKYFHEFGLYPIVVTRQWGNKYGSHLDYIAPGETNETIIEENQTGTIIRTPYKPNLSNRLLLKYGEKRFRLLRKVITAWYEFMQFLFLVGPKAGLYRGTKAYLKQHKVDAIIATGEPFILFKYASKLSGKFNIPWLADYRDPWTQSKSRSKNILLKVWNSCFEKKYINNSSRIITVSDFLKYKIQQLIKGKEILIVPNGYNDHNKTASTKQSSDILKVALAGSIYPWHPVKSVLSAFHNYLSLKGNANIKLTFIGTSKNEYISRVVDNEYIALMGKVSFLNKIPNQELLAYLKNQDLLLLFNDYSITGTKIYDYLAAKTRILLCYTNDEDALKLKNKYFPINDEGYNKNRQAEIIEYTHSGYLVKNQKEFTELLESIMNEYIAEGKLHCESKNVEEFSRKRQVEKLTDIINKIQ</sequence>
<dbReference type="Proteomes" id="UP000064893">
    <property type="component" value="Chromosome"/>
</dbReference>
<gene>
    <name evidence="2" type="ORF">L21SP5_01956</name>
</gene>